<reference evidence="2" key="1">
    <citation type="submission" date="2021-05" db="EMBL/GenBank/DDBJ databases">
        <authorList>
            <person name="Alioto T."/>
            <person name="Alioto T."/>
            <person name="Gomez Garrido J."/>
        </authorList>
    </citation>
    <scope>NUCLEOTIDE SEQUENCE</scope>
</reference>
<name>A0A8D8TTB9_9HEMI</name>
<dbReference type="AlphaFoldDB" id="A0A8D8TTB9"/>
<feature type="region of interest" description="Disordered" evidence="1">
    <location>
        <begin position="1"/>
        <end position="25"/>
    </location>
</feature>
<organism evidence="2">
    <name type="scientific">Cacopsylla melanoneura</name>
    <dbReference type="NCBI Taxonomy" id="428564"/>
    <lineage>
        <taxon>Eukaryota</taxon>
        <taxon>Metazoa</taxon>
        <taxon>Ecdysozoa</taxon>
        <taxon>Arthropoda</taxon>
        <taxon>Hexapoda</taxon>
        <taxon>Insecta</taxon>
        <taxon>Pterygota</taxon>
        <taxon>Neoptera</taxon>
        <taxon>Paraneoptera</taxon>
        <taxon>Hemiptera</taxon>
        <taxon>Sternorrhyncha</taxon>
        <taxon>Psylloidea</taxon>
        <taxon>Psyllidae</taxon>
        <taxon>Psyllinae</taxon>
        <taxon>Cacopsylla</taxon>
    </lineage>
</organism>
<proteinExistence type="predicted"/>
<accession>A0A8D8TTB9</accession>
<protein>
    <submittedName>
        <fullName evidence="2">Uncharacterized protein</fullName>
    </submittedName>
</protein>
<feature type="compositionally biased region" description="Low complexity" evidence="1">
    <location>
        <begin position="15"/>
        <end position="25"/>
    </location>
</feature>
<dbReference type="EMBL" id="HBUF01313326">
    <property type="protein sequence ID" value="CAG6693548.1"/>
    <property type="molecule type" value="Transcribed_RNA"/>
</dbReference>
<evidence type="ECO:0000256" key="1">
    <source>
        <dbReference type="SAM" id="MobiDB-lite"/>
    </source>
</evidence>
<evidence type="ECO:0000313" key="2">
    <source>
        <dbReference type="EMBL" id="CAG6693548.1"/>
    </source>
</evidence>
<sequence length="111" mass="12558">MTNTSNNPPKQHPASITHQTNTTSNHNIHTTYNLTYTIHSPPQQHHVSITHRTHTTLNHNTHNHTPTTHSQSIPLTPHPQLTPCKKHIIIYGCGPTLNVNQHCFLKNIEAH</sequence>